<evidence type="ECO:0000256" key="3">
    <source>
        <dbReference type="ARBA" id="ARBA00023274"/>
    </source>
</evidence>
<feature type="domain" description="Large ribosomal subunit protein uL5 C-terminal" evidence="8">
    <location>
        <begin position="98"/>
        <end position="191"/>
    </location>
</feature>
<keyword evidence="2 5" id="KW-0689">Ribosomal protein</keyword>
<evidence type="ECO:0000259" key="8">
    <source>
        <dbReference type="Pfam" id="PF00673"/>
    </source>
</evidence>
<dbReference type="Proteomes" id="UP000216312">
    <property type="component" value="Unassembled WGS sequence"/>
</dbReference>
<dbReference type="PIRSF" id="PIRSF002161">
    <property type="entry name" value="Ribosomal_L5"/>
    <property type="match status" value="1"/>
</dbReference>
<evidence type="ECO:0000256" key="6">
    <source>
        <dbReference type="RuleBase" id="RU003930"/>
    </source>
</evidence>
<comment type="function">
    <text evidence="5">This is 1 of the proteins that bind and probably mediate the attachment of the 5S RNA into the large ribosomal subunit, where it forms part of the central protuberance. In the 70S ribosome it contacts protein S13 of the 30S subunit (bridge B1b), connecting the 2 subunits; this bridge is implicated in subunit movement. Contacts the P site tRNA; the 5S rRNA and some of its associated proteins might help stabilize positioning of ribosome-bound tRNAs.</text>
</comment>
<dbReference type="GO" id="GO:0019843">
    <property type="term" value="F:rRNA binding"/>
    <property type="evidence" value="ECO:0007669"/>
    <property type="project" value="UniProtKB-UniRule"/>
</dbReference>
<dbReference type="PANTHER" id="PTHR11994">
    <property type="entry name" value="60S RIBOSOMAL PROTEIN L11-RELATED"/>
    <property type="match status" value="1"/>
</dbReference>
<dbReference type="FunFam" id="3.30.1440.10:FF:000001">
    <property type="entry name" value="50S ribosomal protein L5"/>
    <property type="match status" value="1"/>
</dbReference>
<dbReference type="Pfam" id="PF00281">
    <property type="entry name" value="Ribosomal_L5"/>
    <property type="match status" value="1"/>
</dbReference>
<dbReference type="GO" id="GO:0005840">
    <property type="term" value="C:ribosome"/>
    <property type="evidence" value="ECO:0007669"/>
    <property type="project" value="UniProtKB-KW"/>
</dbReference>
<protein>
    <recommendedName>
        <fullName evidence="4 5">Large ribosomal subunit protein uL5</fullName>
    </recommendedName>
</protein>
<dbReference type="InterPro" id="IPR002132">
    <property type="entry name" value="Ribosomal_uL5"/>
</dbReference>
<dbReference type="InterPro" id="IPR031309">
    <property type="entry name" value="Ribosomal_uL5_C"/>
</dbReference>
<reference evidence="10" key="1">
    <citation type="submission" date="2017-07" db="EMBL/GenBank/DDBJ databases">
        <title>Novel pathways for hydrocarbon cycling and metabolic interdependencies in hydrothermal sediment communities.</title>
        <authorList>
            <person name="Dombrowski N."/>
            <person name="Seitz K."/>
            <person name="Teske A."/>
            <person name="Baker B."/>
        </authorList>
    </citation>
    <scope>NUCLEOTIDE SEQUENCE [LARGE SCALE GENOMIC DNA]</scope>
</reference>
<evidence type="ECO:0000259" key="7">
    <source>
        <dbReference type="Pfam" id="PF00281"/>
    </source>
</evidence>
<evidence type="ECO:0000256" key="2">
    <source>
        <dbReference type="ARBA" id="ARBA00022980"/>
    </source>
</evidence>
<dbReference type="NCBIfam" id="NF000585">
    <property type="entry name" value="PRK00010.1"/>
    <property type="match status" value="1"/>
</dbReference>
<evidence type="ECO:0000313" key="9">
    <source>
        <dbReference type="EMBL" id="OYV03525.1"/>
    </source>
</evidence>
<keyword evidence="5" id="KW-0694">RNA-binding</keyword>
<evidence type="ECO:0000256" key="4">
    <source>
        <dbReference type="ARBA" id="ARBA00035245"/>
    </source>
</evidence>
<dbReference type="InterPro" id="IPR031310">
    <property type="entry name" value="Ribosomal_uL5_N"/>
</dbReference>
<dbReference type="SUPFAM" id="SSF55282">
    <property type="entry name" value="RL5-like"/>
    <property type="match status" value="1"/>
</dbReference>
<dbReference type="Gene3D" id="3.30.1440.10">
    <property type="match status" value="1"/>
</dbReference>
<dbReference type="EMBL" id="NMUJ01000003">
    <property type="protein sequence ID" value="OYV03525.1"/>
    <property type="molecule type" value="Genomic_DNA"/>
</dbReference>
<evidence type="ECO:0000256" key="1">
    <source>
        <dbReference type="ARBA" id="ARBA00008553"/>
    </source>
</evidence>
<comment type="similarity">
    <text evidence="1 5 6">Belongs to the universal ribosomal protein uL5 family.</text>
</comment>
<dbReference type="AlphaFoldDB" id="A0A257LV26"/>
<proteinExistence type="inferred from homology"/>
<keyword evidence="3 5" id="KW-0687">Ribonucleoprotein</keyword>
<feature type="domain" description="Large ribosomal subunit protein uL5 N-terminal" evidence="7">
    <location>
        <begin position="38"/>
        <end position="94"/>
    </location>
</feature>
<dbReference type="Pfam" id="PF00673">
    <property type="entry name" value="Ribosomal_L5_C"/>
    <property type="match status" value="1"/>
</dbReference>
<accession>A0A257LV26</accession>
<name>A0A257LV26_UNCW3</name>
<dbReference type="GO" id="GO:1990904">
    <property type="term" value="C:ribonucleoprotein complex"/>
    <property type="evidence" value="ECO:0007669"/>
    <property type="project" value="UniProtKB-KW"/>
</dbReference>
<gene>
    <name evidence="5" type="primary">rplE</name>
    <name evidence="9" type="ORF">CGW93_00380</name>
</gene>
<dbReference type="GO" id="GO:0000049">
    <property type="term" value="F:tRNA binding"/>
    <property type="evidence" value="ECO:0007669"/>
    <property type="project" value="UniProtKB-UniRule"/>
</dbReference>
<dbReference type="GO" id="GO:0003735">
    <property type="term" value="F:structural constituent of ribosome"/>
    <property type="evidence" value="ECO:0007669"/>
    <property type="project" value="InterPro"/>
</dbReference>
<dbReference type="HAMAP" id="MF_01333_B">
    <property type="entry name" value="Ribosomal_uL5_B"/>
    <property type="match status" value="1"/>
</dbReference>
<dbReference type="InterPro" id="IPR020930">
    <property type="entry name" value="Ribosomal_uL5_bac-type"/>
</dbReference>
<organism evidence="9 10">
    <name type="scientific">candidate division WOR-3 bacterium 4484_18</name>
    <dbReference type="NCBI Taxonomy" id="2020626"/>
    <lineage>
        <taxon>Bacteria</taxon>
        <taxon>Bacteria division WOR-3</taxon>
    </lineage>
</organism>
<sequence>MSKEVKEEVGQEKYVPRLKKLYMKKVRPELMKRMGYKNIWQVPRLAKIVINSAVGEAVRDPTYITEAEQTLAKITGQKPIIVKANRNVSAFGLRKGKPIAAKVTLRDDRMYEFLDRFITFAVPRIRDFRGFDPDSFDGRGNYSLGISEQLIFPEIKYDEVKHVIGMDITIVTTAETDDEARALLESLGFPFRRR</sequence>
<comment type="subunit">
    <text evidence="5">Part of the 50S ribosomal subunit; part of the 5S rRNA/L5/L18/L25 subcomplex. Contacts the 5S rRNA and the P site tRNA. Forms a bridge to the 30S subunit in the 70S ribosome.</text>
</comment>
<keyword evidence="5" id="KW-0820">tRNA-binding</keyword>
<evidence type="ECO:0000256" key="5">
    <source>
        <dbReference type="HAMAP-Rule" id="MF_01333"/>
    </source>
</evidence>
<dbReference type="GO" id="GO:0006412">
    <property type="term" value="P:translation"/>
    <property type="evidence" value="ECO:0007669"/>
    <property type="project" value="UniProtKB-UniRule"/>
</dbReference>
<keyword evidence="5" id="KW-0699">rRNA-binding</keyword>
<comment type="caution">
    <text evidence="9">The sequence shown here is derived from an EMBL/GenBank/DDBJ whole genome shotgun (WGS) entry which is preliminary data.</text>
</comment>
<evidence type="ECO:0000313" key="10">
    <source>
        <dbReference type="Proteomes" id="UP000216312"/>
    </source>
</evidence>
<dbReference type="InterPro" id="IPR022803">
    <property type="entry name" value="Ribosomal_uL5_dom_sf"/>
</dbReference>